<sequence length="942" mass="101546">MRNALAGAIAASLLFAAANAAAQAQSESTQTTRTLEQVTVTGSRIRSAQIENQQPVQVITRQQIDRSGFTSIADLLQNTPSAGSPSISRADALASGEDVGGYYIDIRNLGASRTLVLVNGQRLGVSTSGAQDLSQIPLSAVERIDILKDGASSIYGSDAIAAVVNVITRKRFEGAQVSAQYGQYGQGDGGESTVSAIWGKANDRGGVTITAERSKSDPILAGSRWFSKYGNAGPDYPGSGWSPVSQNGSAQGLCGSASTWCTLRPGGNPANAADFVPITPDLYANSNQQMYLQTGVERKSALANINYDLTDRMMFNADILYNERTTDQQIAGYPYQSGAFDTPLSGDSAFNPIGEDLEFRRRLWEMPRSTESELKTFRFAGQLSGSFDVADKPWDWEVGYLYNRNKLTKRGHGDASLISTRQALGPSFINADGVAQCGSAASPIALDACRPWNPLLPYGVPGQGSLADAALQDFLFPTTTDTGRTTTKVFSANLSGALFELPAGDFGFAVGVERREETGRYVPDAFAQTGEYTGLAALPTQGEYDVNEAYLELNIPVLADKPWAQELTFNVATRYSDYSNFGSTTNSKVSGLWRPTETLAVRATWAEGFRAPSIADLYGGTGSSFESYTDPCSTGVPGSVNGNAACSAAGVPAGYVQLGQGLQPCTSWPCQTPDEFISGSNPDLKPEESKSWTAGIVWSPGFASGLDLSLDWWRYKLSSVIISDSVDRILRDCYVLGDATRCAGITRAADGHISDLFFGLTNLGQLETEGWDIGVRYRLADTAVGSFTFDWQTSYISQYDTAAQNAAGETIMVGSVGQPGYFRVKSNLNVNWQIDDQWGVSWKTRYYSGIAESCVANRPCSDPDRYANGESDPRRKLGSNTFHDLQLSYEAPWNATIAVGVENVFDHYGPILFSGNGVSTAFPYYPEFDIGRFGYLRYTQRF</sequence>
<keyword evidence="5 9" id="KW-0798">TonB box</keyword>
<keyword evidence="2 8" id="KW-0813">Transport</keyword>
<keyword evidence="13" id="KW-0675">Receptor</keyword>
<evidence type="ECO:0000259" key="12">
    <source>
        <dbReference type="Pfam" id="PF07715"/>
    </source>
</evidence>
<gene>
    <name evidence="13" type="ORF">EA656_00325</name>
</gene>
<evidence type="ECO:0000256" key="5">
    <source>
        <dbReference type="ARBA" id="ARBA00023077"/>
    </source>
</evidence>
<dbReference type="Pfam" id="PF00593">
    <property type="entry name" value="TonB_dep_Rec_b-barrel"/>
    <property type="match status" value="1"/>
</dbReference>
<dbReference type="GO" id="GO:0009279">
    <property type="term" value="C:cell outer membrane"/>
    <property type="evidence" value="ECO:0007669"/>
    <property type="project" value="UniProtKB-SubCell"/>
</dbReference>
<feature type="domain" description="TonB-dependent receptor-like beta-barrel" evidence="11">
    <location>
        <begin position="473"/>
        <end position="904"/>
    </location>
</feature>
<comment type="subcellular location">
    <subcellularLocation>
        <location evidence="1 8">Cell outer membrane</location>
        <topology evidence="1 8">Multi-pass membrane protein</topology>
    </subcellularLocation>
</comment>
<feature type="signal peptide" evidence="10">
    <location>
        <begin position="1"/>
        <end position="20"/>
    </location>
</feature>
<dbReference type="SUPFAM" id="SSF56935">
    <property type="entry name" value="Porins"/>
    <property type="match status" value="1"/>
</dbReference>
<dbReference type="Pfam" id="PF07715">
    <property type="entry name" value="Plug"/>
    <property type="match status" value="1"/>
</dbReference>
<proteinExistence type="inferred from homology"/>
<dbReference type="PROSITE" id="PS52016">
    <property type="entry name" value="TONB_DEPENDENT_REC_3"/>
    <property type="match status" value="1"/>
</dbReference>
<name>A0A4Q8LX98_9GAMM</name>
<evidence type="ECO:0000256" key="10">
    <source>
        <dbReference type="SAM" id="SignalP"/>
    </source>
</evidence>
<evidence type="ECO:0000256" key="4">
    <source>
        <dbReference type="ARBA" id="ARBA00022692"/>
    </source>
</evidence>
<dbReference type="InterPro" id="IPR039426">
    <property type="entry name" value="TonB-dep_rcpt-like"/>
</dbReference>
<evidence type="ECO:0000313" key="14">
    <source>
        <dbReference type="Proteomes" id="UP000292087"/>
    </source>
</evidence>
<comment type="similarity">
    <text evidence="8 9">Belongs to the TonB-dependent receptor family.</text>
</comment>
<dbReference type="PANTHER" id="PTHR47234">
    <property type="match status" value="1"/>
</dbReference>
<keyword evidence="7 8" id="KW-0998">Cell outer membrane</keyword>
<dbReference type="InterPro" id="IPR000531">
    <property type="entry name" value="Beta-barrel_TonB"/>
</dbReference>
<dbReference type="Proteomes" id="UP000292087">
    <property type="component" value="Unassembled WGS sequence"/>
</dbReference>
<evidence type="ECO:0000256" key="6">
    <source>
        <dbReference type="ARBA" id="ARBA00023136"/>
    </source>
</evidence>
<evidence type="ECO:0000256" key="7">
    <source>
        <dbReference type="ARBA" id="ARBA00023237"/>
    </source>
</evidence>
<evidence type="ECO:0000256" key="3">
    <source>
        <dbReference type="ARBA" id="ARBA00022452"/>
    </source>
</evidence>
<dbReference type="Gene3D" id="2.170.130.10">
    <property type="entry name" value="TonB-dependent receptor, plug domain"/>
    <property type="match status" value="1"/>
</dbReference>
<keyword evidence="3 8" id="KW-1134">Transmembrane beta strand</keyword>
<dbReference type="PANTHER" id="PTHR47234:SF2">
    <property type="entry name" value="TONB-DEPENDENT RECEPTOR"/>
    <property type="match status" value="1"/>
</dbReference>
<reference evidence="13 14" key="1">
    <citation type="submission" date="2019-02" db="EMBL/GenBank/DDBJ databases">
        <title>WGS of Pseudoxanthomonas species novum from clinical isolates.</title>
        <authorList>
            <person name="Bernier A.-M."/>
            <person name="Bernard K."/>
            <person name="Vachon A."/>
        </authorList>
    </citation>
    <scope>NUCLEOTIDE SEQUENCE [LARGE SCALE GENOMIC DNA]</scope>
    <source>
        <strain evidence="13 14">NML140781</strain>
    </source>
</reference>
<dbReference type="CDD" id="cd01347">
    <property type="entry name" value="ligand_gated_channel"/>
    <property type="match status" value="1"/>
</dbReference>
<dbReference type="InterPro" id="IPR036942">
    <property type="entry name" value="Beta-barrel_TonB_sf"/>
</dbReference>
<keyword evidence="6 8" id="KW-0472">Membrane</keyword>
<evidence type="ECO:0000259" key="11">
    <source>
        <dbReference type="Pfam" id="PF00593"/>
    </source>
</evidence>
<dbReference type="Gene3D" id="2.40.170.20">
    <property type="entry name" value="TonB-dependent receptor, beta-barrel domain"/>
    <property type="match status" value="2"/>
</dbReference>
<dbReference type="EMBL" id="SHMF01000001">
    <property type="protein sequence ID" value="TAA37163.1"/>
    <property type="molecule type" value="Genomic_DNA"/>
</dbReference>
<feature type="domain" description="TonB-dependent receptor plug" evidence="12">
    <location>
        <begin position="50"/>
        <end position="163"/>
    </location>
</feature>
<comment type="caution">
    <text evidence="13">The sequence shown here is derived from an EMBL/GenBank/DDBJ whole genome shotgun (WGS) entry which is preliminary data.</text>
</comment>
<evidence type="ECO:0000256" key="9">
    <source>
        <dbReference type="RuleBase" id="RU003357"/>
    </source>
</evidence>
<dbReference type="AlphaFoldDB" id="A0A4Q8LX98"/>
<dbReference type="InterPro" id="IPR037066">
    <property type="entry name" value="Plug_dom_sf"/>
</dbReference>
<evidence type="ECO:0000256" key="2">
    <source>
        <dbReference type="ARBA" id="ARBA00022448"/>
    </source>
</evidence>
<evidence type="ECO:0000313" key="13">
    <source>
        <dbReference type="EMBL" id="TAA37163.1"/>
    </source>
</evidence>
<accession>A0A4Q8LX98</accession>
<keyword evidence="10" id="KW-0732">Signal</keyword>
<evidence type="ECO:0000256" key="8">
    <source>
        <dbReference type="PROSITE-ProRule" id="PRU01360"/>
    </source>
</evidence>
<protein>
    <submittedName>
        <fullName evidence="13">TonB-dependent receptor</fullName>
    </submittedName>
</protein>
<organism evidence="13 14">
    <name type="scientific">Pseudoxanthomonas winnipegensis</name>
    <dbReference type="NCBI Taxonomy" id="2480810"/>
    <lineage>
        <taxon>Bacteria</taxon>
        <taxon>Pseudomonadati</taxon>
        <taxon>Pseudomonadota</taxon>
        <taxon>Gammaproteobacteria</taxon>
        <taxon>Lysobacterales</taxon>
        <taxon>Lysobacteraceae</taxon>
        <taxon>Pseudoxanthomonas</taxon>
    </lineage>
</organism>
<keyword evidence="4 8" id="KW-0812">Transmembrane</keyword>
<feature type="chain" id="PRO_5020539455" evidence="10">
    <location>
        <begin position="21"/>
        <end position="942"/>
    </location>
</feature>
<dbReference type="InterPro" id="IPR012910">
    <property type="entry name" value="Plug_dom"/>
</dbReference>
<evidence type="ECO:0000256" key="1">
    <source>
        <dbReference type="ARBA" id="ARBA00004571"/>
    </source>
</evidence>